<evidence type="ECO:0000313" key="3">
    <source>
        <dbReference type="EMBL" id="AZS16136.1"/>
    </source>
</evidence>
<dbReference type="GO" id="GO:0005975">
    <property type="term" value="P:carbohydrate metabolic process"/>
    <property type="evidence" value="ECO:0007669"/>
    <property type="project" value="InterPro"/>
</dbReference>
<dbReference type="RefSeq" id="WP_127000451.1">
    <property type="nucleotide sequence ID" value="NZ_CP034346.1"/>
</dbReference>
<name>A0A3S9V0T5_9BACL</name>
<keyword evidence="1" id="KW-0732">Signal</keyword>
<dbReference type="AlphaFoldDB" id="A0A3S9V0T5"/>
<gene>
    <name evidence="3" type="ORF">EI981_17955</name>
</gene>
<dbReference type="KEGG" id="plut:EI981_17955"/>
<dbReference type="PANTHER" id="PTHR34216">
    <property type="match status" value="1"/>
</dbReference>
<dbReference type="InterPro" id="IPR051398">
    <property type="entry name" value="Polysacch_Deacetylase"/>
</dbReference>
<dbReference type="GO" id="GO:0016810">
    <property type="term" value="F:hydrolase activity, acting on carbon-nitrogen (but not peptide) bonds"/>
    <property type="evidence" value="ECO:0007669"/>
    <property type="project" value="InterPro"/>
</dbReference>
<reference evidence="4" key="1">
    <citation type="submission" date="2018-12" db="EMBL/GenBank/DDBJ databases">
        <title>Complete genome sequence of Paenibacillus sp. MBLB1234.</title>
        <authorList>
            <person name="Nam Y.-D."/>
            <person name="Kang J."/>
            <person name="Chung W.-H."/>
            <person name="Park Y.S."/>
        </authorList>
    </citation>
    <scope>NUCLEOTIDE SEQUENCE [LARGE SCALE GENOMIC DNA]</scope>
    <source>
        <strain evidence="4">MBLB1234</strain>
    </source>
</reference>
<accession>A0A3S9V0T5</accession>
<evidence type="ECO:0000313" key="4">
    <source>
        <dbReference type="Proteomes" id="UP000270678"/>
    </source>
</evidence>
<dbReference type="CDD" id="cd10966">
    <property type="entry name" value="CE4_yadE_5s"/>
    <property type="match status" value="1"/>
</dbReference>
<protein>
    <submittedName>
        <fullName evidence="3">Polysaccharide deacetylase family protein</fullName>
    </submittedName>
</protein>
<organism evidence="3 4">
    <name type="scientific">Paenibacillus lutimineralis</name>
    <dbReference type="NCBI Taxonomy" id="2707005"/>
    <lineage>
        <taxon>Bacteria</taxon>
        <taxon>Bacillati</taxon>
        <taxon>Bacillota</taxon>
        <taxon>Bacilli</taxon>
        <taxon>Bacillales</taxon>
        <taxon>Paenibacillaceae</taxon>
        <taxon>Paenibacillus</taxon>
    </lineage>
</organism>
<dbReference type="OrthoDB" id="9778320at2"/>
<dbReference type="PROSITE" id="PS51677">
    <property type="entry name" value="NODB"/>
    <property type="match status" value="1"/>
</dbReference>
<evidence type="ECO:0000256" key="1">
    <source>
        <dbReference type="ARBA" id="ARBA00022729"/>
    </source>
</evidence>
<dbReference type="InterPro" id="IPR011330">
    <property type="entry name" value="Glyco_hydro/deAcase_b/a-brl"/>
</dbReference>
<keyword evidence="4" id="KW-1185">Reference proteome</keyword>
<dbReference type="Proteomes" id="UP000270678">
    <property type="component" value="Chromosome"/>
</dbReference>
<dbReference type="Pfam" id="PF01522">
    <property type="entry name" value="Polysacc_deac_1"/>
    <property type="match status" value="1"/>
</dbReference>
<dbReference type="EMBL" id="CP034346">
    <property type="protein sequence ID" value="AZS16136.1"/>
    <property type="molecule type" value="Genomic_DNA"/>
</dbReference>
<dbReference type="SUPFAM" id="SSF88713">
    <property type="entry name" value="Glycoside hydrolase/deacetylase"/>
    <property type="match status" value="1"/>
</dbReference>
<dbReference type="PANTHER" id="PTHR34216:SF7">
    <property type="entry name" value="POLY-BETA-1,6-N-ACETYL-D-GLUCOSAMINE N-DEACETYLASE"/>
    <property type="match status" value="1"/>
</dbReference>
<evidence type="ECO:0000259" key="2">
    <source>
        <dbReference type="PROSITE" id="PS51677"/>
    </source>
</evidence>
<proteinExistence type="predicted"/>
<dbReference type="InterPro" id="IPR002509">
    <property type="entry name" value="NODB_dom"/>
</dbReference>
<feature type="domain" description="NodB homology" evidence="2">
    <location>
        <begin position="136"/>
        <end position="318"/>
    </location>
</feature>
<dbReference type="Gene3D" id="3.20.20.370">
    <property type="entry name" value="Glycoside hydrolase/deacetylase"/>
    <property type="match status" value="1"/>
</dbReference>
<sequence length="318" mass="36167">MARFVKVGSLILAVLIIVYSFAVTHPTNALSHKACTSWEMVKDKSFMLTHYGFKGSKSNELPVGFTVKPGTAKEVPVLMYHYITPKANNREPGNKSVINLEAFEENMEYLHDEGYYTATLEELEQYVLGEISLPEKSIVLTFDDGYQNNYIYAYPTLKKYGFHATIFMIGSKIEEQTVAFDPNKKSFLSRAEIDASQDVFEYHSHTYDLHRKGFPKCGESKSLALDTTLLQKDIQTIKATGIDTPYFAYPFGEKSRQMIYDLKKNGYRMAFTVRQGFVKPGDPLIKLNRLTVTSRTNLPELLQHKVTPQDALNLNSSY</sequence>